<organism evidence="1 2">
    <name type="scientific">Nodularia harveyana UHCC-0300</name>
    <dbReference type="NCBI Taxonomy" id="2974287"/>
    <lineage>
        <taxon>Bacteria</taxon>
        <taxon>Bacillati</taxon>
        <taxon>Cyanobacteriota</taxon>
        <taxon>Cyanophyceae</taxon>
        <taxon>Nostocales</taxon>
        <taxon>Nodulariaceae</taxon>
        <taxon>Nodularia</taxon>
    </lineage>
</organism>
<sequence>MILLLSILVTTGAGVYISQEQSWKIMSENSFGQPGEVANIQHTQDMSAYPEREQYQTIVLENITSALQGSNPETLALNALADKFSAEGKREIEVVYPEPNQALVKITQLPSDDGVEMINYRLEMTTFGRSLLVSSPPMWQIVWAGSQIQCSAGSSREQKLAESCE</sequence>
<evidence type="ECO:0000313" key="1">
    <source>
        <dbReference type="EMBL" id="MEA5581296.1"/>
    </source>
</evidence>
<dbReference type="Proteomes" id="UP001302120">
    <property type="component" value="Unassembled WGS sequence"/>
</dbReference>
<proteinExistence type="predicted"/>
<protein>
    <submittedName>
        <fullName evidence="1">Uncharacterized protein</fullName>
    </submittedName>
</protein>
<keyword evidence="2" id="KW-1185">Reference proteome</keyword>
<evidence type="ECO:0000313" key="2">
    <source>
        <dbReference type="Proteomes" id="UP001302120"/>
    </source>
</evidence>
<gene>
    <name evidence="1" type="ORF">VB620_08085</name>
</gene>
<name>A0ABU5UFR4_9CYAN</name>
<reference evidence="1 2" key="1">
    <citation type="submission" date="2023-12" db="EMBL/GenBank/DDBJ databases">
        <title>Baltic Sea Cyanobacteria.</title>
        <authorList>
            <person name="Delbaje E."/>
            <person name="Fewer D.P."/>
            <person name="Shishido T.K."/>
        </authorList>
    </citation>
    <scope>NUCLEOTIDE SEQUENCE [LARGE SCALE GENOMIC DNA]</scope>
    <source>
        <strain evidence="1 2">UHCC-0300</strain>
    </source>
</reference>
<comment type="caution">
    <text evidence="1">The sequence shown here is derived from an EMBL/GenBank/DDBJ whole genome shotgun (WGS) entry which is preliminary data.</text>
</comment>
<dbReference type="EMBL" id="JAYGHG010000009">
    <property type="protein sequence ID" value="MEA5581296.1"/>
    <property type="molecule type" value="Genomic_DNA"/>
</dbReference>
<accession>A0ABU5UFR4</accession>